<reference evidence="8 9" key="1">
    <citation type="submission" date="2018-09" db="EMBL/GenBank/DDBJ databases">
        <title>Altererythrobacter sp.Ery1 and Ery12, the genome sequencing of novel strains in genus Alterythrobacter.</title>
        <authorList>
            <person name="Cheng H."/>
            <person name="Wu Y.-H."/>
            <person name="Fang C."/>
            <person name="Xu X.-W."/>
        </authorList>
    </citation>
    <scope>NUCLEOTIDE SEQUENCE [LARGE SCALE GENOMIC DNA]</scope>
    <source>
        <strain evidence="8 9">Ery12</strain>
    </source>
</reference>
<feature type="transmembrane region" description="Helical" evidence="7">
    <location>
        <begin position="62"/>
        <end position="86"/>
    </location>
</feature>
<feature type="transmembrane region" description="Helical" evidence="7">
    <location>
        <begin position="343"/>
        <end position="365"/>
    </location>
</feature>
<evidence type="ECO:0000256" key="2">
    <source>
        <dbReference type="ARBA" id="ARBA00022448"/>
    </source>
</evidence>
<organism evidence="8 9">
    <name type="scientific">Tsuneonella suprasediminis</name>
    <dbReference type="NCBI Taxonomy" id="2306996"/>
    <lineage>
        <taxon>Bacteria</taxon>
        <taxon>Pseudomonadati</taxon>
        <taxon>Pseudomonadota</taxon>
        <taxon>Alphaproteobacteria</taxon>
        <taxon>Sphingomonadales</taxon>
        <taxon>Erythrobacteraceae</taxon>
        <taxon>Tsuneonella</taxon>
    </lineage>
</organism>
<dbReference type="EMBL" id="RAHJ01000018">
    <property type="protein sequence ID" value="RJX68179.1"/>
    <property type="molecule type" value="Genomic_DNA"/>
</dbReference>
<keyword evidence="5 7" id="KW-1133">Transmembrane helix</keyword>
<feature type="transmembrane region" description="Helical" evidence="7">
    <location>
        <begin position="238"/>
        <end position="262"/>
    </location>
</feature>
<dbReference type="Pfam" id="PF00375">
    <property type="entry name" value="SDF"/>
    <property type="match status" value="1"/>
</dbReference>
<dbReference type="SUPFAM" id="SSF118215">
    <property type="entry name" value="Proton glutamate symport protein"/>
    <property type="match status" value="1"/>
</dbReference>
<evidence type="ECO:0000256" key="4">
    <source>
        <dbReference type="ARBA" id="ARBA00022692"/>
    </source>
</evidence>
<dbReference type="InterPro" id="IPR001991">
    <property type="entry name" value="Na-dicarboxylate_symporter"/>
</dbReference>
<proteinExistence type="predicted"/>
<evidence type="ECO:0000256" key="5">
    <source>
        <dbReference type="ARBA" id="ARBA00022989"/>
    </source>
</evidence>
<keyword evidence="9" id="KW-1185">Reference proteome</keyword>
<evidence type="ECO:0000256" key="7">
    <source>
        <dbReference type="SAM" id="Phobius"/>
    </source>
</evidence>
<keyword evidence="4 7" id="KW-0812">Transmembrane</keyword>
<dbReference type="PRINTS" id="PR00173">
    <property type="entry name" value="EDTRNSPORT"/>
</dbReference>
<feature type="transmembrane region" description="Helical" evidence="7">
    <location>
        <begin position="168"/>
        <end position="187"/>
    </location>
</feature>
<evidence type="ECO:0000256" key="1">
    <source>
        <dbReference type="ARBA" id="ARBA00004651"/>
    </source>
</evidence>
<comment type="subcellular location">
    <subcellularLocation>
        <location evidence="1">Cell membrane</location>
        <topology evidence="1">Multi-pass membrane protein</topology>
    </subcellularLocation>
</comment>
<dbReference type="RefSeq" id="WP_120109456.1">
    <property type="nucleotide sequence ID" value="NZ_RAHJ01000018.1"/>
</dbReference>
<dbReference type="PANTHER" id="PTHR42865:SF7">
    <property type="entry name" value="PROTON_GLUTAMATE-ASPARTATE SYMPORTER"/>
    <property type="match status" value="1"/>
</dbReference>
<feature type="transmembrane region" description="Helical" evidence="7">
    <location>
        <begin position="371"/>
        <end position="395"/>
    </location>
</feature>
<accession>A0A419R2Y4</accession>
<name>A0A419R2Y4_9SPHN</name>
<gene>
    <name evidence="8" type="ORF">D6858_09735</name>
</gene>
<dbReference type="AlphaFoldDB" id="A0A419R2Y4"/>
<keyword evidence="6 7" id="KW-0472">Membrane</keyword>
<dbReference type="PANTHER" id="PTHR42865">
    <property type="entry name" value="PROTON/GLUTAMATE-ASPARTATE SYMPORTER"/>
    <property type="match status" value="1"/>
</dbReference>
<dbReference type="GO" id="GO:0005886">
    <property type="term" value="C:plasma membrane"/>
    <property type="evidence" value="ECO:0007669"/>
    <property type="project" value="UniProtKB-SubCell"/>
</dbReference>
<evidence type="ECO:0000313" key="8">
    <source>
        <dbReference type="EMBL" id="RJX68179.1"/>
    </source>
</evidence>
<feature type="transmembrane region" description="Helical" evidence="7">
    <location>
        <begin position="21"/>
        <end position="42"/>
    </location>
</feature>
<dbReference type="InterPro" id="IPR036458">
    <property type="entry name" value="Na:dicarbo_symporter_sf"/>
</dbReference>
<evidence type="ECO:0000256" key="3">
    <source>
        <dbReference type="ARBA" id="ARBA00022475"/>
    </source>
</evidence>
<evidence type="ECO:0000313" key="9">
    <source>
        <dbReference type="Proteomes" id="UP000284322"/>
    </source>
</evidence>
<dbReference type="Proteomes" id="UP000284322">
    <property type="component" value="Unassembled WGS sequence"/>
</dbReference>
<keyword evidence="3" id="KW-1003">Cell membrane</keyword>
<sequence>MDDTGDRAARAQSAEHQLVNVRLPAGWTLTGLIAGLLLGWALAGSATIDPILAITKPVGSLWLRALQVTIVPLVAALLVLGITQMAQAARAGAVARRMLSWIAVVLIFGGLVSAFVLPMLLSVFPPPASAAGILSASTGPAQEVPGIGAFVESLVAPNIVEAAANTSMLPLTLFFAVFALALVRLPAGQRDTMIQFFRALANTMLLIIGWVLWLAPVGVFALAMGVAAQSGGAAFATLAHYILVVAAMGFIVMLGGYVLAWVAGGINPLRFTRAMFPAQAVALSTQSSLASLPAMLVAAQRLGVRETTAEFVLPLAVAIFRSTSPAMNLAVAIYVAHLAGVTLTPLSLAAGIAVALVISVGSVSLPGSISFVVSIGPIALAMGVPVGPLALLVAVEMLPDIMRTVGNVTLDVAVTTAVDRTSKD</sequence>
<dbReference type="OrthoDB" id="9766690at2"/>
<evidence type="ECO:0000256" key="6">
    <source>
        <dbReference type="ARBA" id="ARBA00023136"/>
    </source>
</evidence>
<feature type="transmembrane region" description="Helical" evidence="7">
    <location>
        <begin position="199"/>
        <end position="226"/>
    </location>
</feature>
<feature type="transmembrane region" description="Helical" evidence="7">
    <location>
        <begin position="98"/>
        <end position="121"/>
    </location>
</feature>
<comment type="caution">
    <text evidence="8">The sequence shown here is derived from an EMBL/GenBank/DDBJ whole genome shotgun (WGS) entry which is preliminary data.</text>
</comment>
<dbReference type="GO" id="GO:0015293">
    <property type="term" value="F:symporter activity"/>
    <property type="evidence" value="ECO:0007669"/>
    <property type="project" value="UniProtKB-KW"/>
</dbReference>
<dbReference type="Gene3D" id="1.10.3860.10">
    <property type="entry name" value="Sodium:dicarboxylate symporter"/>
    <property type="match status" value="1"/>
</dbReference>
<protein>
    <submittedName>
        <fullName evidence="8">Dicarboxylate/amino acid:cation symporter</fullName>
    </submittedName>
</protein>
<keyword evidence="2" id="KW-0813">Transport</keyword>